<dbReference type="RefSeq" id="WP_013925381.1">
    <property type="nucleotide sequence ID" value="NC_015702.1"/>
</dbReference>
<protein>
    <submittedName>
        <fullName evidence="1">Uncharacterized protein</fullName>
    </submittedName>
</protein>
<dbReference type="KEGG" id="puv:PUV_21500"/>
<sequence>MGFLAEYEGLQLIHFWELSRKASMPHMRIAQQLIHAAKKQMELYPNLKFATLNVDAHNSHAKGIYDGENFTASDQKKADEKIFMKNKLTSDSKVDLKAEASKIIVKKFVLKSIPL</sequence>
<reference evidence="1 2" key="2">
    <citation type="journal article" date="2011" name="Mol. Biol. Evol.">
        <title>Unity in variety--the pan-genome of the Chlamydiae.</title>
        <authorList>
            <person name="Collingro A."/>
            <person name="Tischler P."/>
            <person name="Weinmaier T."/>
            <person name="Penz T."/>
            <person name="Heinz E."/>
            <person name="Brunham R.C."/>
            <person name="Read T.D."/>
            <person name="Bavoil P.M."/>
            <person name="Sachse K."/>
            <person name="Kahane S."/>
            <person name="Friedman M.G."/>
            <person name="Rattei T."/>
            <person name="Myers G.S."/>
            <person name="Horn M."/>
        </authorList>
    </citation>
    <scope>NUCLEOTIDE SEQUENCE [LARGE SCALE GENOMIC DNA]</scope>
    <source>
        <strain evidence="2">UV7</strain>
    </source>
</reference>
<keyword evidence="2" id="KW-1185">Reference proteome</keyword>
<dbReference type="EMBL" id="FR872580">
    <property type="protein sequence ID" value="CCB87100.1"/>
    <property type="molecule type" value="Genomic_DNA"/>
</dbReference>
<proteinExistence type="predicted"/>
<reference key="1">
    <citation type="journal article" date="2011" name="Mol. Biol. Evol.">
        <title>Unity in variety -- the pan-genome of the Chlamydiae.</title>
        <authorList>
            <person name="Collingro A."/>
            <person name="Tischler P."/>
            <person name="Weinmaier T."/>
            <person name="Penz T."/>
            <person name="Heinz E."/>
            <person name="Brunham R.C."/>
            <person name="Read T.D."/>
            <person name="Bavoil P.M."/>
            <person name="Sachse K."/>
            <person name="Kahane S."/>
            <person name="Friedman M.G."/>
            <person name="Rattei T."/>
            <person name="Myers G.S.A."/>
            <person name="Horn M."/>
        </authorList>
    </citation>
    <scope>NUCLEOTIDE SEQUENCE</scope>
    <source>
        <strain>UV7</strain>
    </source>
</reference>
<dbReference type="Gene3D" id="3.40.630.30">
    <property type="match status" value="1"/>
</dbReference>
<evidence type="ECO:0000313" key="2">
    <source>
        <dbReference type="Proteomes" id="UP000000495"/>
    </source>
</evidence>
<dbReference type="Proteomes" id="UP000000495">
    <property type="component" value="Chromosome"/>
</dbReference>
<dbReference type="AlphaFoldDB" id="F8L1F8"/>
<evidence type="ECO:0000313" key="1">
    <source>
        <dbReference type="EMBL" id="CCB87100.1"/>
    </source>
</evidence>
<gene>
    <name evidence="1" type="ordered locus">PUV_21500</name>
</gene>
<name>F8L1F8_PARAV</name>
<dbReference type="HOGENOM" id="CLU_2106610_0_0_0"/>
<accession>F8L1F8</accession>
<organism evidence="1 2">
    <name type="scientific">Parachlamydia acanthamoebae (strain UV7)</name>
    <dbReference type="NCBI Taxonomy" id="765952"/>
    <lineage>
        <taxon>Bacteria</taxon>
        <taxon>Pseudomonadati</taxon>
        <taxon>Chlamydiota</taxon>
        <taxon>Chlamydiia</taxon>
        <taxon>Parachlamydiales</taxon>
        <taxon>Parachlamydiaceae</taxon>
        <taxon>Parachlamydia</taxon>
    </lineage>
</organism>